<dbReference type="PANTHER" id="PTHR32309">
    <property type="entry name" value="TYROSINE-PROTEIN KINASE"/>
    <property type="match status" value="1"/>
</dbReference>
<evidence type="ECO:0000256" key="7">
    <source>
        <dbReference type="ARBA" id="ARBA00022989"/>
    </source>
</evidence>
<comment type="similarity">
    <text evidence="2">Belongs to the CpsC/CapA family.</text>
</comment>
<dbReference type="EC" id="2.7.10.2" evidence="12"/>
<keyword evidence="12" id="KW-0808">Transferase</keyword>
<dbReference type="Pfam" id="PF02706">
    <property type="entry name" value="Wzz"/>
    <property type="match status" value="1"/>
</dbReference>
<dbReference type="InterPro" id="IPR027417">
    <property type="entry name" value="P-loop_NTPase"/>
</dbReference>
<keyword evidence="3" id="KW-1003">Cell membrane</keyword>
<feature type="domain" description="Polysaccharide chain length determinant N-terminal" evidence="11">
    <location>
        <begin position="5"/>
        <end position="88"/>
    </location>
</feature>
<keyword evidence="5" id="KW-0547">Nucleotide-binding</keyword>
<evidence type="ECO:0000256" key="4">
    <source>
        <dbReference type="ARBA" id="ARBA00022692"/>
    </source>
</evidence>
<dbReference type="RefSeq" id="WP_337693018.1">
    <property type="nucleotide sequence ID" value="NZ_JBBEGN010000001.1"/>
</dbReference>
<comment type="caution">
    <text evidence="12">The sequence shown here is derived from an EMBL/GenBank/DDBJ whole genome shotgun (WGS) entry which is preliminary data.</text>
</comment>
<protein>
    <submittedName>
        <fullName evidence="12">Polysaccharide biosynthesis tyrosine autokinase</fullName>
        <ecNumber evidence="12">2.7.10.2</ecNumber>
    </submittedName>
</protein>
<accession>A0ABU8MGE9</accession>
<evidence type="ECO:0000313" key="13">
    <source>
        <dbReference type="Proteomes" id="UP001385809"/>
    </source>
</evidence>
<keyword evidence="13" id="KW-1185">Reference proteome</keyword>
<keyword evidence="7 10" id="KW-1133">Transmembrane helix</keyword>
<dbReference type="Proteomes" id="UP001385809">
    <property type="component" value="Unassembled WGS sequence"/>
</dbReference>
<evidence type="ECO:0000256" key="9">
    <source>
        <dbReference type="SAM" id="MobiDB-lite"/>
    </source>
</evidence>
<feature type="transmembrane region" description="Helical" evidence="10">
    <location>
        <begin position="14"/>
        <end position="35"/>
    </location>
</feature>
<keyword evidence="4 10" id="KW-0812">Transmembrane</keyword>
<gene>
    <name evidence="12" type="ORF">WCD74_01370</name>
</gene>
<dbReference type="InterPro" id="IPR005702">
    <property type="entry name" value="Wzc-like_C"/>
</dbReference>
<dbReference type="Gene3D" id="3.40.50.300">
    <property type="entry name" value="P-loop containing nucleotide triphosphate hydrolases"/>
    <property type="match status" value="1"/>
</dbReference>
<name>A0ABU8MGE9_9PSEU</name>
<evidence type="ECO:0000256" key="10">
    <source>
        <dbReference type="SAM" id="Phobius"/>
    </source>
</evidence>
<dbReference type="CDD" id="cd05387">
    <property type="entry name" value="BY-kinase"/>
    <property type="match status" value="1"/>
</dbReference>
<keyword evidence="8 10" id="KW-0472">Membrane</keyword>
<dbReference type="SUPFAM" id="SSF52540">
    <property type="entry name" value="P-loop containing nucleoside triphosphate hydrolases"/>
    <property type="match status" value="1"/>
</dbReference>
<evidence type="ECO:0000256" key="2">
    <source>
        <dbReference type="ARBA" id="ARBA00006683"/>
    </source>
</evidence>
<dbReference type="InterPro" id="IPR003856">
    <property type="entry name" value="LPS_length_determ_N"/>
</dbReference>
<dbReference type="InterPro" id="IPR050445">
    <property type="entry name" value="Bact_polysacc_biosynth/exp"/>
</dbReference>
<organism evidence="12 13">
    <name type="scientific">Actinomycetospora aurantiaca</name>
    <dbReference type="NCBI Taxonomy" id="3129233"/>
    <lineage>
        <taxon>Bacteria</taxon>
        <taxon>Bacillati</taxon>
        <taxon>Actinomycetota</taxon>
        <taxon>Actinomycetes</taxon>
        <taxon>Pseudonocardiales</taxon>
        <taxon>Pseudonocardiaceae</taxon>
        <taxon>Actinomycetospora</taxon>
    </lineage>
</organism>
<dbReference type="NCBIfam" id="TIGR01007">
    <property type="entry name" value="eps_fam"/>
    <property type="match status" value="1"/>
</dbReference>
<dbReference type="EMBL" id="JBBEGN010000001">
    <property type="protein sequence ID" value="MEJ2866394.1"/>
    <property type="molecule type" value="Genomic_DNA"/>
</dbReference>
<evidence type="ECO:0000256" key="8">
    <source>
        <dbReference type="ARBA" id="ARBA00023136"/>
    </source>
</evidence>
<evidence type="ECO:0000256" key="5">
    <source>
        <dbReference type="ARBA" id="ARBA00022741"/>
    </source>
</evidence>
<feature type="transmembrane region" description="Helical" evidence="10">
    <location>
        <begin position="175"/>
        <end position="197"/>
    </location>
</feature>
<keyword evidence="6" id="KW-0067">ATP-binding</keyword>
<evidence type="ECO:0000256" key="6">
    <source>
        <dbReference type="ARBA" id="ARBA00022840"/>
    </source>
</evidence>
<evidence type="ECO:0000259" key="11">
    <source>
        <dbReference type="Pfam" id="PF02706"/>
    </source>
</evidence>
<dbReference type="PANTHER" id="PTHR32309:SF31">
    <property type="entry name" value="CAPSULAR EXOPOLYSACCHARIDE FAMILY"/>
    <property type="match status" value="1"/>
</dbReference>
<sequence>MTFPSLLRALRDRWLLLVAGVLVGLLAATVTTLFIPRSYASTTSLYVFASDVSRNSQDAYQGSLLSQQRVKSYAELIVSARVLQPAIDRAGLRMSVDDLADEVTVTSGLDSTILGVTVADADPQRAAAVSNAIAGRFIEVVGELERPREAGAAPSVDVNVIDPAVADPSPVSPLWWVNLLVGGGSGLLLAAGAVLVWGSLDTRLRTAAELAQRAGAMSLGAVPVSPALSEGSAPDAVDDPAYAEAIRRVRTNLLFASVDEPPRSLLVTSSVAAEGKTTVVSTLAAAYAQTGRVIVVEGDLRRPALAGRLGLVDAVGLTDVLTRRVSLSMAVQPWGNTGVDVLVCGTVPPNPSELLSSRSMRELVDELAGTYDLVIIDGPPLLPVTDASVLSVHVDGVLLLARAGSTTAGQVDQAVESLTAVGAKVVGSVLTLSEPVAGGTYYAAVPSSSFYPAPVSPAVGFPQAEHSGPPTVQLSPQPGRAPAHAAASTNGRKPDSDGPA</sequence>
<dbReference type="GO" id="GO:0004715">
    <property type="term" value="F:non-membrane spanning protein tyrosine kinase activity"/>
    <property type="evidence" value="ECO:0007669"/>
    <property type="project" value="UniProtKB-EC"/>
</dbReference>
<evidence type="ECO:0000256" key="3">
    <source>
        <dbReference type="ARBA" id="ARBA00022475"/>
    </source>
</evidence>
<evidence type="ECO:0000256" key="1">
    <source>
        <dbReference type="ARBA" id="ARBA00004651"/>
    </source>
</evidence>
<evidence type="ECO:0000313" key="12">
    <source>
        <dbReference type="EMBL" id="MEJ2866394.1"/>
    </source>
</evidence>
<reference evidence="12 13" key="1">
    <citation type="submission" date="2024-03" db="EMBL/GenBank/DDBJ databases">
        <title>Actinomycetospora sp. OC33-EN08, a novel actinomycete isolated from wild orchid (Aerides multiflora).</title>
        <authorList>
            <person name="Suriyachadkun C."/>
        </authorList>
    </citation>
    <scope>NUCLEOTIDE SEQUENCE [LARGE SCALE GENOMIC DNA]</scope>
    <source>
        <strain evidence="12 13">OC33-EN08</strain>
    </source>
</reference>
<feature type="region of interest" description="Disordered" evidence="9">
    <location>
        <begin position="459"/>
        <end position="500"/>
    </location>
</feature>
<comment type="subcellular location">
    <subcellularLocation>
        <location evidence="1">Cell membrane</location>
        <topology evidence="1">Multi-pass membrane protein</topology>
    </subcellularLocation>
</comment>
<proteinExistence type="inferred from homology"/>